<dbReference type="EMBL" id="JALNTZ010000002">
    <property type="protein sequence ID" value="KAJ3663677.1"/>
    <property type="molecule type" value="Genomic_DNA"/>
</dbReference>
<dbReference type="PANTHER" id="PTHR23301:SF0">
    <property type="entry name" value="CHITIN-BINDING TYPE-2 DOMAIN-CONTAINING PROTEIN-RELATED"/>
    <property type="match status" value="1"/>
</dbReference>
<keyword evidence="2 6" id="KW-0732">Signal</keyword>
<evidence type="ECO:0000256" key="1">
    <source>
        <dbReference type="ARBA" id="ARBA00022669"/>
    </source>
</evidence>
<evidence type="ECO:0000256" key="5">
    <source>
        <dbReference type="ARBA" id="ARBA00023180"/>
    </source>
</evidence>
<dbReference type="Gene3D" id="2.170.140.10">
    <property type="entry name" value="Chitin binding domain"/>
    <property type="match status" value="3"/>
</dbReference>
<evidence type="ECO:0000313" key="9">
    <source>
        <dbReference type="Proteomes" id="UP001168821"/>
    </source>
</evidence>
<evidence type="ECO:0000256" key="6">
    <source>
        <dbReference type="SAM" id="SignalP"/>
    </source>
</evidence>
<feature type="signal peptide" evidence="6">
    <location>
        <begin position="1"/>
        <end position="16"/>
    </location>
</feature>
<keyword evidence="3" id="KW-0677">Repeat</keyword>
<keyword evidence="1" id="KW-0147">Chitin-binding</keyword>
<dbReference type="AlphaFoldDB" id="A0AA38IUC9"/>
<feature type="domain" description="Chitin-binding type-2" evidence="7">
    <location>
        <begin position="93"/>
        <end position="149"/>
    </location>
</feature>
<keyword evidence="4" id="KW-1015">Disulfide bond</keyword>
<name>A0AA38IUC9_9CUCU</name>
<dbReference type="Proteomes" id="UP001168821">
    <property type="component" value="Unassembled WGS sequence"/>
</dbReference>
<dbReference type="PROSITE" id="PS50940">
    <property type="entry name" value="CHIT_BIND_II"/>
    <property type="match status" value="3"/>
</dbReference>
<feature type="domain" description="Chitin-binding type-2" evidence="7">
    <location>
        <begin position="214"/>
        <end position="269"/>
    </location>
</feature>
<gene>
    <name evidence="8" type="ORF">Zmor_007908</name>
</gene>
<sequence>MKFFLVAFCILGYGSASVLQGYPPSCQRYGINYDSYTCPDDFKFNEKIQACDFPQNVNQECNKPKAIDETSFSVTTTPQYVPTPPVSEILLNDPECANVQLDYHPHPFDCSKFTLCYNSKKWYLDCPENFHFDKNSQMCINQESSRCFVDPRCTQDIDFLPHPTDCASYVECYFNISYVQICPDGLWFNSFQKKCTGPKYANCAVTVPPWASTQFRCPGYRKTEPSTYGCKFYIHCDQYQGTLKICPDGMAYHENNQLCSVANLQRCQNYKHTAVAWTTPPPEAPVPLSYNFPGCGSRKPYFKHPISKNKFIECVNNLAFERNCPEGLIYIDRHYPDEGICSQSFRT</sequence>
<dbReference type="Pfam" id="PF01607">
    <property type="entry name" value="CBM_14"/>
    <property type="match status" value="2"/>
</dbReference>
<dbReference type="PANTHER" id="PTHR23301">
    <property type="entry name" value="CHITIN BINDING PERITROPHIN-A"/>
    <property type="match status" value="1"/>
</dbReference>
<keyword evidence="9" id="KW-1185">Reference proteome</keyword>
<dbReference type="SUPFAM" id="SSF57625">
    <property type="entry name" value="Invertebrate chitin-binding proteins"/>
    <property type="match status" value="5"/>
</dbReference>
<dbReference type="InterPro" id="IPR036508">
    <property type="entry name" value="Chitin-bd_dom_sf"/>
</dbReference>
<evidence type="ECO:0000256" key="2">
    <source>
        <dbReference type="ARBA" id="ARBA00022729"/>
    </source>
</evidence>
<dbReference type="InterPro" id="IPR051940">
    <property type="entry name" value="Chitin_bind-dev_reg"/>
</dbReference>
<evidence type="ECO:0000256" key="3">
    <source>
        <dbReference type="ARBA" id="ARBA00022737"/>
    </source>
</evidence>
<dbReference type="InterPro" id="IPR002557">
    <property type="entry name" value="Chitin-bd_dom"/>
</dbReference>
<evidence type="ECO:0000256" key="4">
    <source>
        <dbReference type="ARBA" id="ARBA00023157"/>
    </source>
</evidence>
<feature type="domain" description="Chitin-binding type-2" evidence="7">
    <location>
        <begin position="150"/>
        <end position="205"/>
    </location>
</feature>
<accession>A0AA38IUC9</accession>
<evidence type="ECO:0000259" key="7">
    <source>
        <dbReference type="PROSITE" id="PS50940"/>
    </source>
</evidence>
<organism evidence="8 9">
    <name type="scientific">Zophobas morio</name>
    <dbReference type="NCBI Taxonomy" id="2755281"/>
    <lineage>
        <taxon>Eukaryota</taxon>
        <taxon>Metazoa</taxon>
        <taxon>Ecdysozoa</taxon>
        <taxon>Arthropoda</taxon>
        <taxon>Hexapoda</taxon>
        <taxon>Insecta</taxon>
        <taxon>Pterygota</taxon>
        <taxon>Neoptera</taxon>
        <taxon>Endopterygota</taxon>
        <taxon>Coleoptera</taxon>
        <taxon>Polyphaga</taxon>
        <taxon>Cucujiformia</taxon>
        <taxon>Tenebrionidae</taxon>
        <taxon>Zophobas</taxon>
    </lineage>
</organism>
<dbReference type="SMART" id="SM00494">
    <property type="entry name" value="ChtBD2"/>
    <property type="match status" value="5"/>
</dbReference>
<comment type="caution">
    <text evidence="8">The sequence shown here is derived from an EMBL/GenBank/DDBJ whole genome shotgun (WGS) entry which is preliminary data.</text>
</comment>
<protein>
    <recommendedName>
        <fullName evidence="7">Chitin-binding type-2 domain-containing protein</fullName>
    </recommendedName>
</protein>
<dbReference type="GO" id="GO:0008061">
    <property type="term" value="F:chitin binding"/>
    <property type="evidence" value="ECO:0007669"/>
    <property type="project" value="UniProtKB-KW"/>
</dbReference>
<reference evidence="8" key="1">
    <citation type="journal article" date="2023" name="G3 (Bethesda)">
        <title>Whole genome assemblies of Zophobas morio and Tenebrio molitor.</title>
        <authorList>
            <person name="Kaur S."/>
            <person name="Stinson S.A."/>
            <person name="diCenzo G.C."/>
        </authorList>
    </citation>
    <scope>NUCLEOTIDE SEQUENCE</scope>
    <source>
        <strain evidence="8">QUZm001</strain>
    </source>
</reference>
<proteinExistence type="predicted"/>
<keyword evidence="5" id="KW-0325">Glycoprotein</keyword>
<feature type="chain" id="PRO_5041333046" description="Chitin-binding type-2 domain-containing protein" evidence="6">
    <location>
        <begin position="17"/>
        <end position="347"/>
    </location>
</feature>
<dbReference type="GO" id="GO:0005576">
    <property type="term" value="C:extracellular region"/>
    <property type="evidence" value="ECO:0007669"/>
    <property type="project" value="InterPro"/>
</dbReference>
<evidence type="ECO:0000313" key="8">
    <source>
        <dbReference type="EMBL" id="KAJ3663677.1"/>
    </source>
</evidence>